<evidence type="ECO:0000256" key="2">
    <source>
        <dbReference type="ARBA" id="ARBA00022723"/>
    </source>
</evidence>
<dbReference type="InterPro" id="IPR001128">
    <property type="entry name" value="Cyt_P450"/>
</dbReference>
<dbReference type="PROSITE" id="PS50292">
    <property type="entry name" value="PEROXIDASE_3"/>
    <property type="match status" value="1"/>
</dbReference>
<keyword evidence="8" id="KW-1185">Reference proteome</keyword>
<name>A0A2J5HTS0_9EURO</name>
<dbReference type="GO" id="GO:0020037">
    <property type="term" value="F:heme binding"/>
    <property type="evidence" value="ECO:0007669"/>
    <property type="project" value="InterPro"/>
</dbReference>
<dbReference type="GO" id="GO:0004601">
    <property type="term" value="F:peroxidase activity"/>
    <property type="evidence" value="ECO:0007669"/>
    <property type="project" value="InterPro"/>
</dbReference>
<dbReference type="SUPFAM" id="SSF48113">
    <property type="entry name" value="Heme-dependent peroxidases"/>
    <property type="match status" value="1"/>
</dbReference>
<dbReference type="GO" id="GO:0051213">
    <property type="term" value="F:dioxygenase activity"/>
    <property type="evidence" value="ECO:0007669"/>
    <property type="project" value="UniProtKB-KW"/>
</dbReference>
<evidence type="ECO:0000256" key="4">
    <source>
        <dbReference type="ARBA" id="ARBA00023002"/>
    </source>
</evidence>
<reference evidence="8" key="1">
    <citation type="submission" date="2017-12" db="EMBL/GenBank/DDBJ databases">
        <authorList>
            <consortium name="DOE Joint Genome Institute"/>
            <person name="Mondo S.J."/>
            <person name="Kjaerbolling I."/>
            <person name="Vesth T.C."/>
            <person name="Frisvad J.C."/>
            <person name="Nybo J.L."/>
            <person name="Theobald S."/>
            <person name="Kuo A."/>
            <person name="Bowyer P."/>
            <person name="Matsuda Y."/>
            <person name="Lyhne E.K."/>
            <person name="Kogle M.E."/>
            <person name="Clum A."/>
            <person name="Lipzen A."/>
            <person name="Salamov A."/>
            <person name="Ngan C.Y."/>
            <person name="Daum C."/>
            <person name="Chiniquy J."/>
            <person name="Barry K."/>
            <person name="LaButti K."/>
            <person name="Haridas S."/>
            <person name="Simmons B.A."/>
            <person name="Magnuson J.K."/>
            <person name="Mortensen U.H."/>
            <person name="Larsen T.O."/>
            <person name="Grigoriev I.V."/>
            <person name="Baker S.E."/>
            <person name="Andersen M.R."/>
            <person name="Nordberg H.P."/>
            <person name="Cantor M.N."/>
            <person name="Hua S.X."/>
        </authorList>
    </citation>
    <scope>NUCLEOTIDE SEQUENCE [LARGE SCALE GENOMIC DNA]</scope>
    <source>
        <strain evidence="8">IBT 19404</strain>
    </source>
</reference>
<dbReference type="InterPro" id="IPR037120">
    <property type="entry name" value="Haem_peroxidase_sf_animal"/>
</dbReference>
<dbReference type="InterPro" id="IPR036396">
    <property type="entry name" value="Cyt_P450_sf"/>
</dbReference>
<organism evidence="7 8">
    <name type="scientific">Aspergillus taichungensis</name>
    <dbReference type="NCBI Taxonomy" id="482145"/>
    <lineage>
        <taxon>Eukaryota</taxon>
        <taxon>Fungi</taxon>
        <taxon>Dikarya</taxon>
        <taxon>Ascomycota</taxon>
        <taxon>Pezizomycotina</taxon>
        <taxon>Eurotiomycetes</taxon>
        <taxon>Eurotiomycetidae</taxon>
        <taxon>Eurotiales</taxon>
        <taxon>Aspergillaceae</taxon>
        <taxon>Aspergillus</taxon>
        <taxon>Aspergillus subgen. Circumdati</taxon>
    </lineage>
</organism>
<evidence type="ECO:0000256" key="1">
    <source>
        <dbReference type="ARBA" id="ARBA00011881"/>
    </source>
</evidence>
<dbReference type="Gene3D" id="1.10.630.10">
    <property type="entry name" value="Cytochrome P450"/>
    <property type="match status" value="1"/>
</dbReference>
<evidence type="ECO:0000256" key="6">
    <source>
        <dbReference type="SAM" id="MobiDB-lite"/>
    </source>
</evidence>
<gene>
    <name evidence="7" type="ORF">BDW42DRAFT_170412</name>
</gene>
<dbReference type="PANTHER" id="PTHR11903">
    <property type="entry name" value="PROSTAGLANDIN G/H SYNTHASE"/>
    <property type="match status" value="1"/>
</dbReference>
<dbReference type="GO" id="GO:0004497">
    <property type="term" value="F:monooxygenase activity"/>
    <property type="evidence" value="ECO:0007669"/>
    <property type="project" value="InterPro"/>
</dbReference>
<sequence>MKFGTDDSVASASHGIVPEHRQPPGKVLPERKKSIQEAETSKFQEFKKLIHAATRPLPTETGDGSYIEDETSGGLWADFRALGMKDASTLVSMLENKLSGAFVDDKTMMMEHIIQLVSRLPDDSKMRFRLTNVFLNELWETLPHPPSTYVGEKYAYRAADGSYNNPSLPALGAAKTEYARTVRPTTTRPPNLPDPGLIFDSLFAREQFKPHPNKVSSIFFTWASLVIHDIFQTDRKDENINNTSSYLDLSILYGDTQKDQDTIRTFKDGKLKPDCFCEFRLQALPAACGVILVMLNRYHNYVVEQLALINENGRFTRPKDELLSPEEANKAWTKYDNDLFQTGRLITCGLYINIMLYDYLRTIINLNRTNSTWCLDPRVKMGEHEKTPSGMGNQCSVEFNLAYRWHSTISQQDEDWTEMTYEKLVGKPGEDASVQDLFAALGEYGRNLNPDPSKRTFAQMERQSDGRFPDEDLVNILTDAVESVSGSFGARNVPKVLRAVEILGIEQARRWNVGSLNEFRKFFDLKPYKSFEEINSDPEVANRLRHLYDKPDNVELYPGIVAEEAKDPMIPGVGIAPGYTVSRAVLSDAVALVRGDRFYTLDYNARNLTNWGFTESHYNLETNQGCVFYKLALRAFPNWFKPDSIYAHYPMTIPSENKLIMQGLGRERDYSWDRPAFTPPRTNVFAYPNVREILNDQDTFHVTWGEAIEYVFGEGGYYFMLSGDSRFHSTQRQSMGKSLYIDQWHQHVKNFYIAETERLLREKSCSLGKVNQVDITRDVGNLAHVHFASNVFSLPLKTEQNPHGIYTEHEMYMIMAAIFTAIFFDVDPAKSFPLRHKARELAQGLGKIVETSVKSTQSSRPLSSFLENFRTNDHPLKDYGAHMIARLLETGQDASEITWSQILPTAVAMVPNQAQVFTQIMDYYLSDKGKEHLPAIHRIAKENTPASDDKLLRYCMEAIRLHGIFGSYREAKAPVTMEDNGRHLNIRPGEKVFVSFVDANKDPVAFPDPETVRLDRPMESYIHYGVGPHTCLGKEASKVALTAMLRVVGRLDNLRPAPGPQGELKKIPRPNNFYSYMTEDETSFFAFPMSFKVHFDGPVPRSTDRAGSV</sequence>
<dbReference type="Pfam" id="PF00067">
    <property type="entry name" value="p450"/>
    <property type="match status" value="1"/>
</dbReference>
<keyword evidence="5" id="KW-0408">Iron</keyword>
<dbReference type="Gene3D" id="1.10.640.10">
    <property type="entry name" value="Haem peroxidase domain superfamily, animal type"/>
    <property type="match status" value="1"/>
</dbReference>
<keyword evidence="4" id="KW-0560">Oxidoreductase</keyword>
<dbReference type="PRINTS" id="PR00457">
    <property type="entry name" value="ANPEROXIDASE"/>
</dbReference>
<dbReference type="SUPFAM" id="SSF48264">
    <property type="entry name" value="Cytochrome P450"/>
    <property type="match status" value="1"/>
</dbReference>
<dbReference type="InterPro" id="IPR019791">
    <property type="entry name" value="Haem_peroxidase_animal"/>
</dbReference>
<proteinExistence type="predicted"/>
<dbReference type="GO" id="GO:0005506">
    <property type="term" value="F:iron ion binding"/>
    <property type="evidence" value="ECO:0007669"/>
    <property type="project" value="InterPro"/>
</dbReference>
<dbReference type="InterPro" id="IPR010255">
    <property type="entry name" value="Haem_peroxidase_sf"/>
</dbReference>
<feature type="compositionally biased region" description="Basic and acidic residues" evidence="6">
    <location>
        <begin position="17"/>
        <end position="37"/>
    </location>
</feature>
<dbReference type="CDD" id="cd09817">
    <property type="entry name" value="linoleate_diol_synthase_like"/>
    <property type="match status" value="1"/>
</dbReference>
<dbReference type="EMBL" id="KZ559544">
    <property type="protein sequence ID" value="PLN80746.1"/>
    <property type="molecule type" value="Genomic_DNA"/>
</dbReference>
<keyword evidence="2" id="KW-0479">Metal-binding</keyword>
<dbReference type="GO" id="GO:0006979">
    <property type="term" value="P:response to oxidative stress"/>
    <property type="evidence" value="ECO:0007669"/>
    <property type="project" value="InterPro"/>
</dbReference>
<dbReference type="AlphaFoldDB" id="A0A2J5HTS0"/>
<evidence type="ECO:0000256" key="3">
    <source>
        <dbReference type="ARBA" id="ARBA00022964"/>
    </source>
</evidence>
<dbReference type="PANTHER" id="PTHR11903:SF13">
    <property type="entry name" value="LINOLEATE 10R-LIPOXYGENASE"/>
    <property type="match status" value="1"/>
</dbReference>
<evidence type="ECO:0000313" key="7">
    <source>
        <dbReference type="EMBL" id="PLN80746.1"/>
    </source>
</evidence>
<dbReference type="InterPro" id="IPR050783">
    <property type="entry name" value="Oxylipin_biosynth_metab"/>
</dbReference>
<dbReference type="InterPro" id="IPR034812">
    <property type="entry name" value="Ppo-like_N"/>
</dbReference>
<protein>
    <submittedName>
        <fullName evidence="7">Putative fatty acid oxygenase</fullName>
    </submittedName>
</protein>
<feature type="region of interest" description="Disordered" evidence="6">
    <location>
        <begin position="1"/>
        <end position="37"/>
    </location>
</feature>
<dbReference type="Proteomes" id="UP000235023">
    <property type="component" value="Unassembled WGS sequence"/>
</dbReference>
<dbReference type="Pfam" id="PF03098">
    <property type="entry name" value="An_peroxidase"/>
    <property type="match status" value="2"/>
</dbReference>
<dbReference type="GO" id="GO:0006631">
    <property type="term" value="P:fatty acid metabolic process"/>
    <property type="evidence" value="ECO:0007669"/>
    <property type="project" value="UniProtKB-ARBA"/>
</dbReference>
<evidence type="ECO:0000313" key="8">
    <source>
        <dbReference type="Proteomes" id="UP000235023"/>
    </source>
</evidence>
<dbReference type="CDD" id="cd20612">
    <property type="entry name" value="CYP_LDS-like_C"/>
    <property type="match status" value="1"/>
</dbReference>
<comment type="subunit">
    <text evidence="1">Homotetramer.</text>
</comment>
<evidence type="ECO:0000256" key="5">
    <source>
        <dbReference type="ARBA" id="ARBA00023004"/>
    </source>
</evidence>
<accession>A0A2J5HTS0</accession>
<keyword evidence="3" id="KW-0223">Dioxygenase</keyword>
<dbReference type="GO" id="GO:0016705">
    <property type="term" value="F:oxidoreductase activity, acting on paired donors, with incorporation or reduction of molecular oxygen"/>
    <property type="evidence" value="ECO:0007669"/>
    <property type="project" value="InterPro"/>
</dbReference>
<dbReference type="OrthoDB" id="823504at2759"/>